<keyword evidence="2" id="KW-0479">Metal-binding</keyword>
<evidence type="ECO:0000259" key="12">
    <source>
        <dbReference type="PROSITE" id="PS50174"/>
    </source>
</evidence>
<dbReference type="PROSITE" id="PS50199">
    <property type="entry name" value="ZF_RANBP2_2"/>
    <property type="match status" value="1"/>
</dbReference>
<proteinExistence type="predicted"/>
<accession>A0A915Q2F9</accession>
<dbReference type="PROSITE" id="PS01358">
    <property type="entry name" value="ZF_RANBP2_1"/>
    <property type="match status" value="1"/>
</dbReference>
<name>A0A915Q2F9_9BILA</name>
<keyword evidence="3" id="KW-0677">Repeat</keyword>
<dbReference type="SMART" id="SM00547">
    <property type="entry name" value="ZnF_RBZ"/>
    <property type="match status" value="1"/>
</dbReference>
<evidence type="ECO:0000256" key="2">
    <source>
        <dbReference type="ARBA" id="ARBA00022723"/>
    </source>
</evidence>
<evidence type="ECO:0000256" key="7">
    <source>
        <dbReference type="ARBA" id="ARBA00023242"/>
    </source>
</evidence>
<evidence type="ECO:0000256" key="1">
    <source>
        <dbReference type="ARBA" id="ARBA00004123"/>
    </source>
</evidence>
<dbReference type="CDD" id="cd16162">
    <property type="entry name" value="OCRE_RBM5_like"/>
    <property type="match status" value="1"/>
</dbReference>
<feature type="region of interest" description="Disordered" evidence="10">
    <location>
        <begin position="1"/>
        <end position="22"/>
    </location>
</feature>
<feature type="region of interest" description="Disordered" evidence="10">
    <location>
        <begin position="611"/>
        <end position="645"/>
    </location>
</feature>
<keyword evidence="14" id="KW-1185">Reference proteome</keyword>
<evidence type="ECO:0000256" key="9">
    <source>
        <dbReference type="PROSITE-ProRule" id="PRU00322"/>
    </source>
</evidence>
<evidence type="ECO:0000256" key="10">
    <source>
        <dbReference type="SAM" id="MobiDB-lite"/>
    </source>
</evidence>
<dbReference type="InterPro" id="IPR001876">
    <property type="entry name" value="Znf_RanBP2"/>
</dbReference>
<dbReference type="Pfam" id="PF17780">
    <property type="entry name" value="OCRE"/>
    <property type="match status" value="1"/>
</dbReference>
<evidence type="ECO:0000313" key="15">
    <source>
        <dbReference type="WBParaSite" id="sdigi.contig491.g8641.t1"/>
    </source>
</evidence>
<keyword evidence="7" id="KW-0539">Nucleus</keyword>
<dbReference type="InterPro" id="IPR012677">
    <property type="entry name" value="Nucleotide-bd_a/b_plait_sf"/>
</dbReference>
<dbReference type="InterPro" id="IPR041591">
    <property type="entry name" value="OCRE"/>
</dbReference>
<dbReference type="InterPro" id="IPR036443">
    <property type="entry name" value="Znf_RanBP2_sf"/>
</dbReference>
<feature type="compositionally biased region" description="Basic residues" evidence="10">
    <location>
        <begin position="50"/>
        <end position="81"/>
    </location>
</feature>
<dbReference type="GO" id="GO:0005634">
    <property type="term" value="C:nucleus"/>
    <property type="evidence" value="ECO:0007669"/>
    <property type="project" value="UniProtKB-SubCell"/>
</dbReference>
<evidence type="ECO:0000256" key="6">
    <source>
        <dbReference type="ARBA" id="ARBA00022884"/>
    </source>
</evidence>
<dbReference type="InterPro" id="IPR035979">
    <property type="entry name" value="RBD_domain_sf"/>
</dbReference>
<dbReference type="InterPro" id="IPR000467">
    <property type="entry name" value="G_patch_dom"/>
</dbReference>
<feature type="domain" description="RanBP2-type" evidence="13">
    <location>
        <begin position="262"/>
        <end position="291"/>
    </location>
</feature>
<evidence type="ECO:0000256" key="8">
    <source>
        <dbReference type="PROSITE-ProRule" id="PRU00176"/>
    </source>
</evidence>
<evidence type="ECO:0000313" key="14">
    <source>
        <dbReference type="Proteomes" id="UP000887581"/>
    </source>
</evidence>
<dbReference type="SUPFAM" id="SSF54928">
    <property type="entry name" value="RNA-binding domain, RBD"/>
    <property type="match status" value="2"/>
</dbReference>
<feature type="compositionally biased region" description="Basic and acidic residues" evidence="10">
    <location>
        <begin position="628"/>
        <end position="645"/>
    </location>
</feature>
<dbReference type="PROSITE" id="PS50102">
    <property type="entry name" value="RRM"/>
    <property type="match status" value="1"/>
</dbReference>
<sequence length="954" mass="105727">MLPFVYSGDGDRSGSYDNERSRSWSRDRRREYLIQLSHLSMVNIFTAKSSKFKRKSTGRNRYSRSRSSGRSRSRSRSRSHSCSRGSHDRSPRHDNDRRRRSIDRDREEPREFSSALPYLSSMQAQSQTDKYASHTALYGQPHYKIVMKMLPIDSQRDALMALTARQGFRVKDIRIIHKGITKFCYVLMLRKGGGNSEISIHCHRGDIRPDRCFGFVEFGDVNSAQAWMEYNKGTLLLDDGRPVKLEYSRYDSLDGRSSGLSGSGDWMCAKCTIKNFKNRGACFKCNLTRMESDGLTRKGYAAIGVAKCDTLLLREIPLNCTEAKIQAEMNRISSLDVLRVHIAESGLYAYVQMRSADDAERIMLTLNKIPLLIDGCAVMVTYSRLPLNTVLSTTAATESMQKTAERISQMPAFRPTAGPSGNAGVEAAQLAIAKAQLIRQMTNSMMTTGGDTLPPTYSATTAPIPPILNRPPPPLPHETNFVVTDYFKDEASADRNFVCVDDITSQDSQAVASGGGIPGPLAAYTGPQIKGAADLGFVETPWGRYKRYRAPNPTVYQFEPSSGLYYDPSTGLYYDSNSQYYWDASAQKWNCWNAVYQTYVPCDLMSRQTGTTQEALTNNESQNPAAEKNTEAVKEEPKKEPQKTAKDIAREMARWAKKQSKVLLAVKAPPKLETTSPLVTAAKPKTSTVEPTADLTYKMLEKTSNPFGSFSDDEEEEEIPPAAKIAAVGVGRVALNSKGGNRFAQHTTNLPPPSVVDPVVIPPVKASQSEENFVDIEKKYCILCRRKFASLEILMKHVRMSDLHKKNLEAHLLQASLDDSASLPMPSISTVQGVSSSVPQQYRDRAKERRNLFGLDPSGFTSDSAEVGADYAVRSSDIPIDDTNIGNKLLKSMGWQEGTGIGKNNQGIVTPIATEMRVEGAGLGAAGSRVLHGANASRRERARTSMMSRFQDLQ</sequence>
<evidence type="ECO:0000256" key="5">
    <source>
        <dbReference type="ARBA" id="ARBA00022833"/>
    </source>
</evidence>
<feature type="region of interest" description="Disordered" evidence="10">
    <location>
        <begin position="932"/>
        <end position="954"/>
    </location>
</feature>
<organism evidence="14 15">
    <name type="scientific">Setaria digitata</name>
    <dbReference type="NCBI Taxonomy" id="48799"/>
    <lineage>
        <taxon>Eukaryota</taxon>
        <taxon>Metazoa</taxon>
        <taxon>Ecdysozoa</taxon>
        <taxon>Nematoda</taxon>
        <taxon>Chromadorea</taxon>
        <taxon>Rhabditida</taxon>
        <taxon>Spirurina</taxon>
        <taxon>Spiruromorpha</taxon>
        <taxon>Filarioidea</taxon>
        <taxon>Setariidae</taxon>
        <taxon>Setaria</taxon>
    </lineage>
</organism>
<feature type="compositionally biased region" description="Polar residues" evidence="10">
    <location>
        <begin position="611"/>
        <end position="624"/>
    </location>
</feature>
<evidence type="ECO:0000259" key="13">
    <source>
        <dbReference type="PROSITE" id="PS50199"/>
    </source>
</evidence>
<protein>
    <submittedName>
        <fullName evidence="15">G-patch domain-containing protein</fullName>
    </submittedName>
</protein>
<dbReference type="WBParaSite" id="sdigi.contig491.g8641.t1">
    <property type="protein sequence ID" value="sdigi.contig491.g8641.t1"/>
    <property type="gene ID" value="sdigi.contig491.g8641"/>
</dbReference>
<dbReference type="GO" id="GO:0008270">
    <property type="term" value="F:zinc ion binding"/>
    <property type="evidence" value="ECO:0007669"/>
    <property type="project" value="UniProtKB-KW"/>
</dbReference>
<feature type="compositionally biased region" description="Basic and acidic residues" evidence="10">
    <location>
        <begin position="85"/>
        <end position="111"/>
    </location>
</feature>
<keyword evidence="5" id="KW-0862">Zinc</keyword>
<dbReference type="Proteomes" id="UP000887581">
    <property type="component" value="Unplaced"/>
</dbReference>
<keyword evidence="6 8" id="KW-0694">RNA-binding</keyword>
<evidence type="ECO:0000259" key="11">
    <source>
        <dbReference type="PROSITE" id="PS50102"/>
    </source>
</evidence>
<feature type="domain" description="RRM" evidence="11">
    <location>
        <begin position="143"/>
        <end position="250"/>
    </location>
</feature>
<dbReference type="PANTHER" id="PTHR13948">
    <property type="entry name" value="RNA-BINDING PROTEIN"/>
    <property type="match status" value="1"/>
</dbReference>
<evidence type="ECO:0000256" key="3">
    <source>
        <dbReference type="ARBA" id="ARBA00022737"/>
    </source>
</evidence>
<dbReference type="SMART" id="SM00443">
    <property type="entry name" value="G_patch"/>
    <property type="match status" value="1"/>
</dbReference>
<feature type="domain" description="G-patch" evidence="12">
    <location>
        <begin position="882"/>
        <end position="928"/>
    </location>
</feature>
<dbReference type="Pfam" id="PF01585">
    <property type="entry name" value="G-patch"/>
    <property type="match status" value="1"/>
</dbReference>
<evidence type="ECO:0000256" key="4">
    <source>
        <dbReference type="ARBA" id="ARBA00022771"/>
    </source>
</evidence>
<feature type="region of interest" description="Disordered" evidence="10">
    <location>
        <begin position="50"/>
        <end position="119"/>
    </location>
</feature>
<dbReference type="PROSITE" id="PS50174">
    <property type="entry name" value="G_PATCH"/>
    <property type="match status" value="1"/>
</dbReference>
<keyword evidence="4 9" id="KW-0863">Zinc-finger</keyword>
<dbReference type="GO" id="GO:0003723">
    <property type="term" value="F:RNA binding"/>
    <property type="evidence" value="ECO:0007669"/>
    <property type="project" value="UniProtKB-UniRule"/>
</dbReference>
<feature type="compositionally biased region" description="Basic and acidic residues" evidence="10">
    <location>
        <begin position="9"/>
        <end position="22"/>
    </location>
</feature>
<comment type="subcellular location">
    <subcellularLocation>
        <location evidence="1">Nucleus</location>
    </subcellularLocation>
</comment>
<dbReference type="GO" id="GO:0000398">
    <property type="term" value="P:mRNA splicing, via spliceosome"/>
    <property type="evidence" value="ECO:0007669"/>
    <property type="project" value="TreeGrafter"/>
</dbReference>
<dbReference type="SMART" id="SM00360">
    <property type="entry name" value="RRM"/>
    <property type="match status" value="2"/>
</dbReference>
<dbReference type="SUPFAM" id="SSF90209">
    <property type="entry name" value="Ran binding protein zinc finger-like"/>
    <property type="match status" value="1"/>
</dbReference>
<dbReference type="InterPro" id="IPR000504">
    <property type="entry name" value="RRM_dom"/>
</dbReference>
<reference evidence="15" key="1">
    <citation type="submission" date="2022-11" db="UniProtKB">
        <authorList>
            <consortium name="WormBaseParasite"/>
        </authorList>
    </citation>
    <scope>IDENTIFICATION</scope>
</reference>
<dbReference type="AlphaFoldDB" id="A0A915Q2F9"/>
<dbReference type="Gene3D" id="3.30.70.330">
    <property type="match status" value="2"/>
</dbReference>
<feature type="compositionally biased region" description="Polar residues" evidence="10">
    <location>
        <begin position="945"/>
        <end position="954"/>
    </location>
</feature>
<dbReference type="PANTHER" id="PTHR13948:SF3">
    <property type="entry name" value="FI21118P1"/>
    <property type="match status" value="1"/>
</dbReference>